<evidence type="ECO:0000256" key="1">
    <source>
        <dbReference type="SAM" id="MobiDB-lite"/>
    </source>
</evidence>
<protein>
    <submittedName>
        <fullName evidence="2">Uncharacterized protein</fullName>
    </submittedName>
</protein>
<accession>A0A8H4K339</accession>
<comment type="caution">
    <text evidence="2">The sequence shown here is derived from an EMBL/GenBank/DDBJ whole genome shotgun (WGS) entry which is preliminary data.</text>
</comment>
<evidence type="ECO:0000313" key="3">
    <source>
        <dbReference type="Proteomes" id="UP000605986"/>
    </source>
</evidence>
<organism evidence="2 3">
    <name type="scientific">Fusarium austroafricanum</name>
    <dbReference type="NCBI Taxonomy" id="2364996"/>
    <lineage>
        <taxon>Eukaryota</taxon>
        <taxon>Fungi</taxon>
        <taxon>Dikarya</taxon>
        <taxon>Ascomycota</taxon>
        <taxon>Pezizomycotina</taxon>
        <taxon>Sordariomycetes</taxon>
        <taxon>Hypocreomycetidae</taxon>
        <taxon>Hypocreales</taxon>
        <taxon>Nectriaceae</taxon>
        <taxon>Fusarium</taxon>
        <taxon>Fusarium concolor species complex</taxon>
    </lineage>
</organism>
<feature type="region of interest" description="Disordered" evidence="1">
    <location>
        <begin position="1"/>
        <end position="77"/>
    </location>
</feature>
<evidence type="ECO:0000313" key="2">
    <source>
        <dbReference type="EMBL" id="KAF4442722.1"/>
    </source>
</evidence>
<dbReference type="Proteomes" id="UP000605986">
    <property type="component" value="Unassembled WGS sequence"/>
</dbReference>
<keyword evidence="3" id="KW-1185">Reference proteome</keyword>
<dbReference type="AlphaFoldDB" id="A0A8H4K339"/>
<proteinExistence type="predicted"/>
<feature type="compositionally biased region" description="Polar residues" evidence="1">
    <location>
        <begin position="1"/>
        <end position="11"/>
    </location>
</feature>
<sequence length="77" mass="8963">MKKTTSISSGSHEYDQVTPEKIEEGRKRVEAETAKKRKEEEEEKRKEEATERTEHQRTKKSVKQGRPTVNSLNYSSP</sequence>
<feature type="compositionally biased region" description="Basic and acidic residues" evidence="1">
    <location>
        <begin position="12"/>
        <end position="56"/>
    </location>
</feature>
<gene>
    <name evidence="2" type="ORF">F53441_11663</name>
</gene>
<dbReference type="EMBL" id="JAADJG010000587">
    <property type="protein sequence ID" value="KAF4442722.1"/>
    <property type="molecule type" value="Genomic_DNA"/>
</dbReference>
<name>A0A8H4K339_9HYPO</name>
<reference evidence="2" key="1">
    <citation type="submission" date="2020-01" db="EMBL/GenBank/DDBJ databases">
        <title>Identification and distribution of gene clusters putatively required for synthesis of sphingolipid metabolism inhibitors in phylogenetically diverse species of the filamentous fungus Fusarium.</title>
        <authorList>
            <person name="Kim H.-S."/>
            <person name="Busman M."/>
            <person name="Brown D.W."/>
            <person name="Divon H."/>
            <person name="Uhlig S."/>
            <person name="Proctor R.H."/>
        </authorList>
    </citation>
    <scope>NUCLEOTIDE SEQUENCE</scope>
    <source>
        <strain evidence="2">NRRL 53441</strain>
    </source>
</reference>
<feature type="compositionally biased region" description="Polar residues" evidence="1">
    <location>
        <begin position="67"/>
        <end position="77"/>
    </location>
</feature>